<sequence>MKKFLSLFTVLVFSLVLVAPSFASAAQKLIQPINNAYITAGYLNANYQKKFGFKHYGWDLTSSNSSRAVWASGSGKVLATGYDNVLGNTVIVKYPAAYIHSTGATKDLVFRYNHLASIAVSKGQSVTKDTRLGNYGNTGLYSTGPHLHLEIDTDTTYYQYSPTLGSSSNIIKAGTASTVLSPKNVLYTKVSAPDNQSIYIIGDGYQSSSEDDLPFKN</sequence>
<dbReference type="KEGG" id="fpn:ABE65_012620"/>
<protein>
    <recommendedName>
        <fullName evidence="2">M23ase beta-sheet core domain-containing protein</fullName>
    </recommendedName>
</protein>
<dbReference type="Pfam" id="PF01551">
    <property type="entry name" value="Peptidase_M23"/>
    <property type="match status" value="1"/>
</dbReference>
<dbReference type="InterPro" id="IPR016047">
    <property type="entry name" value="M23ase_b-sheet_dom"/>
</dbReference>
<dbReference type="EMBL" id="CP015378">
    <property type="protein sequence ID" value="ANC77594.1"/>
    <property type="molecule type" value="Genomic_DNA"/>
</dbReference>
<evidence type="ECO:0000313" key="4">
    <source>
        <dbReference type="Proteomes" id="UP000076623"/>
    </source>
</evidence>
<dbReference type="InterPro" id="IPR050570">
    <property type="entry name" value="Cell_wall_metabolism_enzyme"/>
</dbReference>
<evidence type="ECO:0000259" key="2">
    <source>
        <dbReference type="Pfam" id="PF01551"/>
    </source>
</evidence>
<feature type="chain" id="PRO_5007816035" description="M23ase beta-sheet core domain-containing protein" evidence="1">
    <location>
        <begin position="26"/>
        <end position="217"/>
    </location>
</feature>
<keyword evidence="4" id="KW-1185">Reference proteome</keyword>
<organism evidence="3 4">
    <name type="scientific">Fictibacillus phosphorivorans</name>
    <dbReference type="NCBI Taxonomy" id="1221500"/>
    <lineage>
        <taxon>Bacteria</taxon>
        <taxon>Bacillati</taxon>
        <taxon>Bacillota</taxon>
        <taxon>Bacilli</taxon>
        <taxon>Bacillales</taxon>
        <taxon>Fictibacillaceae</taxon>
        <taxon>Fictibacillus</taxon>
    </lineage>
</organism>
<dbReference type="AlphaFoldDB" id="A0A160IN43"/>
<dbReference type="CDD" id="cd12797">
    <property type="entry name" value="M23_peptidase"/>
    <property type="match status" value="1"/>
</dbReference>
<dbReference type="PANTHER" id="PTHR21666:SF270">
    <property type="entry name" value="MUREIN HYDROLASE ACTIVATOR ENVC"/>
    <property type="match status" value="1"/>
</dbReference>
<proteinExistence type="predicted"/>
<feature type="domain" description="M23ase beta-sheet core" evidence="2">
    <location>
        <begin position="54"/>
        <end position="156"/>
    </location>
</feature>
<dbReference type="SUPFAM" id="SSF51261">
    <property type="entry name" value="Duplicated hybrid motif"/>
    <property type="match status" value="1"/>
</dbReference>
<evidence type="ECO:0000313" key="3">
    <source>
        <dbReference type="EMBL" id="ANC77594.1"/>
    </source>
</evidence>
<dbReference type="Proteomes" id="UP000076623">
    <property type="component" value="Chromosome"/>
</dbReference>
<dbReference type="STRING" id="1221500.ABE65_012620"/>
<keyword evidence="1" id="KW-0732">Signal</keyword>
<accession>A0A160IN43</accession>
<dbReference type="RefSeq" id="WP_066395440.1">
    <property type="nucleotide sequence ID" value="NZ_CP015378.1"/>
</dbReference>
<dbReference type="GO" id="GO:0004222">
    <property type="term" value="F:metalloendopeptidase activity"/>
    <property type="evidence" value="ECO:0007669"/>
    <property type="project" value="TreeGrafter"/>
</dbReference>
<feature type="signal peptide" evidence="1">
    <location>
        <begin position="1"/>
        <end position="25"/>
    </location>
</feature>
<evidence type="ECO:0000256" key="1">
    <source>
        <dbReference type="SAM" id="SignalP"/>
    </source>
</evidence>
<dbReference type="PANTHER" id="PTHR21666">
    <property type="entry name" value="PEPTIDASE-RELATED"/>
    <property type="match status" value="1"/>
</dbReference>
<dbReference type="Gene3D" id="2.70.70.10">
    <property type="entry name" value="Glucose Permease (Domain IIA)"/>
    <property type="match status" value="1"/>
</dbReference>
<name>A0A160IN43_9BACL</name>
<reference evidence="3 4" key="1">
    <citation type="submission" date="2016-04" db="EMBL/GenBank/DDBJ databases">
        <title>Complete genome sequence of Fictibacillus phosphorivorans G25-29, a strain toxic to nematodes.</title>
        <authorList>
            <person name="Zheng Z."/>
        </authorList>
    </citation>
    <scope>NUCLEOTIDE SEQUENCE [LARGE SCALE GENOMIC DNA]</scope>
    <source>
        <strain evidence="3 4">G25-29</strain>
    </source>
</reference>
<gene>
    <name evidence="3" type="ORF">ABE65_012620</name>
</gene>
<dbReference type="InterPro" id="IPR011055">
    <property type="entry name" value="Dup_hybrid_motif"/>
</dbReference>